<reference evidence="1 2" key="1">
    <citation type="submission" date="2014-08" db="EMBL/GenBank/DDBJ databases">
        <authorList>
            <person name="den Bakker H.C."/>
        </authorList>
    </citation>
    <scope>NUCLEOTIDE SEQUENCE [LARGE SCALE GENOMIC DNA]</scope>
    <source>
        <strain evidence="1 2">DSM 18334</strain>
    </source>
</reference>
<evidence type="ECO:0008006" key="3">
    <source>
        <dbReference type="Google" id="ProtNLM"/>
    </source>
</evidence>
<reference evidence="1 2" key="2">
    <citation type="submission" date="2014-10" db="EMBL/GenBank/DDBJ databases">
        <title>Comparative genomics of the Paenibacillus odorifer group.</title>
        <authorList>
            <person name="Tsai Y.-C."/>
            <person name="Martin N."/>
            <person name="Korlach J."/>
            <person name="Wiedmann M."/>
        </authorList>
    </citation>
    <scope>NUCLEOTIDE SEQUENCE [LARGE SCALE GENOMIC DNA]</scope>
    <source>
        <strain evidence="1 2">DSM 18334</strain>
    </source>
</reference>
<dbReference type="OrthoDB" id="2678750at2"/>
<dbReference type="Proteomes" id="UP000029734">
    <property type="component" value="Unassembled WGS sequence"/>
</dbReference>
<dbReference type="AlphaFoldDB" id="A0A098M5H7"/>
<dbReference type="EMBL" id="JQCR01000003">
    <property type="protein sequence ID" value="KGE17800.1"/>
    <property type="molecule type" value="Genomic_DNA"/>
</dbReference>
<sequence>MKFSDFDSVSWEEHRGFYDTCLIPFTGLKGSESPVETVAALERLRDFMDIIEKPFRGRIVTYPVLQYGGEHSLKLINELCCNVKSKNFRYAIVLTADIDISESKIIESDLVLSLPHFRELTSKEVQAFTAEKIQELWLKGVPL</sequence>
<dbReference type="eggNOG" id="ENOG5032SRK">
    <property type="taxonomic scope" value="Bacteria"/>
</dbReference>
<gene>
    <name evidence="1" type="ORF">PWYN_24915</name>
</gene>
<dbReference type="Pfam" id="PF10673">
    <property type="entry name" value="DUF2487"/>
    <property type="match status" value="1"/>
</dbReference>
<keyword evidence="2" id="KW-1185">Reference proteome</keyword>
<dbReference type="RefSeq" id="WP_036657131.1">
    <property type="nucleotide sequence ID" value="NZ_JQCR01000003.1"/>
</dbReference>
<protein>
    <recommendedName>
        <fullName evidence="3">DUF2487 domain-containing protein</fullName>
    </recommendedName>
</protein>
<evidence type="ECO:0000313" key="2">
    <source>
        <dbReference type="Proteomes" id="UP000029734"/>
    </source>
</evidence>
<organism evidence="1 2">
    <name type="scientific">Paenibacillus wynnii</name>
    <dbReference type="NCBI Taxonomy" id="268407"/>
    <lineage>
        <taxon>Bacteria</taxon>
        <taxon>Bacillati</taxon>
        <taxon>Bacillota</taxon>
        <taxon>Bacilli</taxon>
        <taxon>Bacillales</taxon>
        <taxon>Paenibacillaceae</taxon>
        <taxon>Paenibacillus</taxon>
    </lineage>
</organism>
<proteinExistence type="predicted"/>
<dbReference type="STRING" id="268407.PWYN_24915"/>
<evidence type="ECO:0000313" key="1">
    <source>
        <dbReference type="EMBL" id="KGE17800.1"/>
    </source>
</evidence>
<accession>A0A098M5H7</accession>
<dbReference type="InterPro" id="IPR019615">
    <property type="entry name" value="DUF2487"/>
</dbReference>
<name>A0A098M5H7_9BACL</name>
<comment type="caution">
    <text evidence="1">The sequence shown here is derived from an EMBL/GenBank/DDBJ whole genome shotgun (WGS) entry which is preliminary data.</text>
</comment>